<evidence type="ECO:0000313" key="4">
    <source>
        <dbReference type="Proteomes" id="UP000078263"/>
    </source>
</evidence>
<keyword evidence="2" id="KW-0812">Transmembrane</keyword>
<feature type="compositionally biased region" description="Low complexity" evidence="1">
    <location>
        <begin position="523"/>
        <end position="536"/>
    </location>
</feature>
<keyword evidence="4" id="KW-1185">Reference proteome</keyword>
<keyword evidence="2" id="KW-1133">Transmembrane helix</keyword>
<dbReference type="Proteomes" id="UP000078263">
    <property type="component" value="Chromosome"/>
</dbReference>
<dbReference type="KEGG" id="pns:A9D12_07505"/>
<feature type="transmembrane region" description="Helical" evidence="2">
    <location>
        <begin position="211"/>
        <end position="233"/>
    </location>
</feature>
<feature type="compositionally biased region" description="Basic residues" evidence="1">
    <location>
        <begin position="505"/>
        <end position="515"/>
    </location>
</feature>
<feature type="region of interest" description="Disordered" evidence="1">
    <location>
        <begin position="421"/>
        <end position="546"/>
    </location>
</feature>
<evidence type="ECO:0000256" key="1">
    <source>
        <dbReference type="SAM" id="MobiDB-lite"/>
    </source>
</evidence>
<dbReference type="RefSeq" id="WP_068350726.1">
    <property type="nucleotide sequence ID" value="NZ_CP016033.1"/>
</dbReference>
<protein>
    <recommendedName>
        <fullName evidence="5">PepSY domain-containing protein</fullName>
    </recommendedName>
</protein>
<evidence type="ECO:0000256" key="2">
    <source>
        <dbReference type="SAM" id="Phobius"/>
    </source>
</evidence>
<feature type="transmembrane region" description="Helical" evidence="2">
    <location>
        <begin position="253"/>
        <end position="271"/>
    </location>
</feature>
<dbReference type="OrthoDB" id="9760788at2"/>
<dbReference type="AlphaFoldDB" id="A0A192D468"/>
<keyword evidence="2" id="KW-0472">Membrane</keyword>
<dbReference type="EMBL" id="CP016033">
    <property type="protein sequence ID" value="ANK12816.1"/>
    <property type="molecule type" value="Genomic_DNA"/>
</dbReference>
<sequence>MSMKTKTARWSYSKHQWLGLIGGVSLLVWGLSGLTHIAMVLFGPQQAAFMPPAATVALEGARPIAQTLAEQGIAGAVAVKTVPAPGGGVLWQVTAAADGARRYFRPADGSEVTGGDRAQAEFLARHYLATDRPITAARLQTKFDADYPWVNRLLPVWKLEFAGDDGLTAYVHTETSSLAGVNNTTKTRLPSMFRALHTWEWVPPGMDRLRVVVIPLMVGSLLALGLTGAAMLVTVRRKKQLPGARGWHRMAGYALALPLIMFSASGIYHLIQSALAPPVSQLKMGKPVNVASGKWPVEADWALIAKGRDIASVALVEGAEGQPFYRVGLAPKGPMGGGEHDHTPAKTAAADHGMAGHDHAAMMAAQAKAPTTDAEIREARFAGIKLDGPAIYLDAATGNVVNSGDKDLALAIARRFTGAPDSTVTGGAARHPLQPRIRLPQQAPAGLAGRLRRAGQGQPVRRYRHGRAGRPGSGRGEARTPRVQLHPQVELPVPRRTPRAERDRGRVRHSPHRLHGGVGPGNGSAPSPSGAASGPEAGRGRWHNVSKTEWSPTILIMVSSAPRRQRGAGQSYLGVFGECQRVFDVDS</sequence>
<proteinExistence type="predicted"/>
<evidence type="ECO:0000313" key="3">
    <source>
        <dbReference type="EMBL" id="ANK12816.1"/>
    </source>
</evidence>
<evidence type="ECO:0008006" key="5">
    <source>
        <dbReference type="Google" id="ProtNLM"/>
    </source>
</evidence>
<dbReference type="STRING" id="1112.A9D12_07505"/>
<feature type="transmembrane region" description="Helical" evidence="2">
    <location>
        <begin position="20"/>
        <end position="42"/>
    </location>
</feature>
<reference evidence="3 4" key="1">
    <citation type="submission" date="2016-05" db="EMBL/GenBank/DDBJ databases">
        <title>Compelete Genome Sequence of Bacteriochlorophyll-Synthesizing Bacterium Porphyrobacter neustonensis DSM 9434.</title>
        <authorList>
            <person name="Shi X.-L."/>
            <person name="Wu Y.-H."/>
            <person name="Cheng H."/>
            <person name="Xu L."/>
            <person name="Zhang X.-Q."/>
            <person name="Wang C.-S."/>
            <person name="Xu X.-W."/>
        </authorList>
    </citation>
    <scope>NUCLEOTIDE SEQUENCE [LARGE SCALE GENOMIC DNA]</scope>
    <source>
        <strain evidence="3 4">DSM 9434</strain>
    </source>
</reference>
<organism evidence="3 4">
    <name type="scientific">Erythrobacter neustonensis</name>
    <dbReference type="NCBI Taxonomy" id="1112"/>
    <lineage>
        <taxon>Bacteria</taxon>
        <taxon>Pseudomonadati</taxon>
        <taxon>Pseudomonadota</taxon>
        <taxon>Alphaproteobacteria</taxon>
        <taxon>Sphingomonadales</taxon>
        <taxon>Erythrobacteraceae</taxon>
        <taxon>Erythrobacter/Porphyrobacter group</taxon>
        <taxon>Erythrobacter</taxon>
    </lineage>
</organism>
<accession>A0A192D468</accession>
<dbReference type="InterPro" id="IPR005625">
    <property type="entry name" value="PepSY-ass_TM"/>
</dbReference>
<feature type="compositionally biased region" description="Low complexity" evidence="1">
    <location>
        <begin position="442"/>
        <end position="459"/>
    </location>
</feature>
<dbReference type="Pfam" id="PF03929">
    <property type="entry name" value="PepSY_TM"/>
    <property type="match status" value="1"/>
</dbReference>
<name>A0A192D468_9SPHN</name>
<gene>
    <name evidence="3" type="ORF">A9D12_07505</name>
</gene>